<feature type="region of interest" description="Disordered" evidence="1">
    <location>
        <begin position="124"/>
        <end position="160"/>
    </location>
</feature>
<protein>
    <submittedName>
        <fullName evidence="3">Uncharacterized protein</fullName>
    </submittedName>
</protein>
<evidence type="ECO:0000256" key="1">
    <source>
        <dbReference type="SAM" id="MobiDB-lite"/>
    </source>
</evidence>
<sequence length="218" mass="24356">MAVLMSPSTPRRSKQVFNLYDDEVRTPSKCHNISSTTRFNDGGEVTPRSHMKVTHDIFDESSGTPIVSFNWKDTAPLSLFHSLSIDSLPKSLEVLTVCSPQGGARKRRNQKDIVEHVAVMGSSPNLLTPKRKRLNGTSESPEDRTPLKTPKGILRNLSDTSKSTHRVQFYAETPVGDSEYAITHGGGRTPRRLLTPRRTPMRRSFPPPAMKSFEDNNI</sequence>
<dbReference type="WBParaSite" id="Hba_07288">
    <property type="protein sequence ID" value="Hba_07288"/>
    <property type="gene ID" value="Hba_07288"/>
</dbReference>
<keyword evidence="2" id="KW-1185">Reference proteome</keyword>
<name>A0A1I7WQ58_HETBA</name>
<dbReference type="Proteomes" id="UP000095283">
    <property type="component" value="Unplaced"/>
</dbReference>
<dbReference type="AlphaFoldDB" id="A0A1I7WQ58"/>
<proteinExistence type="predicted"/>
<feature type="region of interest" description="Disordered" evidence="1">
    <location>
        <begin position="180"/>
        <end position="218"/>
    </location>
</feature>
<feature type="compositionally biased region" description="Basic residues" evidence="1">
    <location>
        <begin position="189"/>
        <end position="201"/>
    </location>
</feature>
<evidence type="ECO:0000313" key="3">
    <source>
        <dbReference type="WBParaSite" id="Hba_07288"/>
    </source>
</evidence>
<accession>A0A1I7WQ58</accession>
<reference evidence="3" key="1">
    <citation type="submission" date="2016-11" db="UniProtKB">
        <authorList>
            <consortium name="WormBaseParasite"/>
        </authorList>
    </citation>
    <scope>IDENTIFICATION</scope>
</reference>
<organism evidence="2 3">
    <name type="scientific">Heterorhabditis bacteriophora</name>
    <name type="common">Entomopathogenic nematode worm</name>
    <dbReference type="NCBI Taxonomy" id="37862"/>
    <lineage>
        <taxon>Eukaryota</taxon>
        <taxon>Metazoa</taxon>
        <taxon>Ecdysozoa</taxon>
        <taxon>Nematoda</taxon>
        <taxon>Chromadorea</taxon>
        <taxon>Rhabditida</taxon>
        <taxon>Rhabditina</taxon>
        <taxon>Rhabditomorpha</taxon>
        <taxon>Strongyloidea</taxon>
        <taxon>Heterorhabditidae</taxon>
        <taxon>Heterorhabditis</taxon>
    </lineage>
</organism>
<evidence type="ECO:0000313" key="2">
    <source>
        <dbReference type="Proteomes" id="UP000095283"/>
    </source>
</evidence>